<evidence type="ECO:0000313" key="5">
    <source>
        <dbReference type="EMBL" id="EMC98887.1"/>
    </source>
</evidence>
<dbReference type="SMART" id="SM00184">
    <property type="entry name" value="RING"/>
    <property type="match status" value="1"/>
</dbReference>
<dbReference type="PANTHER" id="PTHR22696:SF1">
    <property type="entry name" value="E3 UBIQUITIN-PROTEIN LIGASE RNF26"/>
    <property type="match status" value="1"/>
</dbReference>
<dbReference type="Proteomes" id="UP000011761">
    <property type="component" value="Unassembled WGS sequence"/>
</dbReference>
<gene>
    <name evidence="5" type="ORF">BAUCODRAFT_383459</name>
</gene>
<proteinExistence type="predicted"/>
<dbReference type="Gene3D" id="3.30.40.10">
    <property type="entry name" value="Zinc/RING finger domain, C3HC4 (zinc finger)"/>
    <property type="match status" value="1"/>
</dbReference>
<dbReference type="OMA" id="VCRKQIR"/>
<evidence type="ECO:0000256" key="1">
    <source>
        <dbReference type="PROSITE-ProRule" id="PRU00175"/>
    </source>
</evidence>
<evidence type="ECO:0000256" key="3">
    <source>
        <dbReference type="SAM" id="MobiDB-lite"/>
    </source>
</evidence>
<dbReference type="GeneID" id="19113509"/>
<dbReference type="GO" id="GO:0006511">
    <property type="term" value="P:ubiquitin-dependent protein catabolic process"/>
    <property type="evidence" value="ECO:0007669"/>
    <property type="project" value="TreeGrafter"/>
</dbReference>
<feature type="region of interest" description="Disordered" evidence="3">
    <location>
        <begin position="500"/>
        <end position="554"/>
    </location>
</feature>
<keyword evidence="2" id="KW-0175">Coiled coil</keyword>
<dbReference type="GO" id="GO:0016567">
    <property type="term" value="P:protein ubiquitination"/>
    <property type="evidence" value="ECO:0007669"/>
    <property type="project" value="TreeGrafter"/>
</dbReference>
<dbReference type="STRING" id="717646.M2LW49"/>
<evidence type="ECO:0000256" key="2">
    <source>
        <dbReference type="SAM" id="Coils"/>
    </source>
</evidence>
<reference evidence="5 6" key="1">
    <citation type="journal article" date="2012" name="PLoS Pathog.">
        <title>Diverse lifestyles and strategies of plant pathogenesis encoded in the genomes of eighteen Dothideomycetes fungi.</title>
        <authorList>
            <person name="Ohm R.A."/>
            <person name="Feau N."/>
            <person name="Henrissat B."/>
            <person name="Schoch C.L."/>
            <person name="Horwitz B.A."/>
            <person name="Barry K.W."/>
            <person name="Condon B.J."/>
            <person name="Copeland A.C."/>
            <person name="Dhillon B."/>
            <person name="Glaser F."/>
            <person name="Hesse C.N."/>
            <person name="Kosti I."/>
            <person name="LaButti K."/>
            <person name="Lindquist E.A."/>
            <person name="Lucas S."/>
            <person name="Salamov A.A."/>
            <person name="Bradshaw R.E."/>
            <person name="Ciuffetti L."/>
            <person name="Hamelin R.C."/>
            <person name="Kema G.H.J."/>
            <person name="Lawrence C."/>
            <person name="Scott J.A."/>
            <person name="Spatafora J.W."/>
            <person name="Turgeon B.G."/>
            <person name="de Wit P.J.G.M."/>
            <person name="Zhong S."/>
            <person name="Goodwin S.B."/>
            <person name="Grigoriev I.V."/>
        </authorList>
    </citation>
    <scope>NUCLEOTIDE SEQUENCE [LARGE SCALE GENOMIC DNA]</scope>
    <source>
        <strain evidence="5 6">UAMH 10762</strain>
    </source>
</reference>
<dbReference type="InterPro" id="IPR013083">
    <property type="entry name" value="Znf_RING/FYVE/PHD"/>
</dbReference>
<dbReference type="RefSeq" id="XP_007673998.1">
    <property type="nucleotide sequence ID" value="XM_007675808.1"/>
</dbReference>
<feature type="compositionally biased region" description="Polar residues" evidence="3">
    <location>
        <begin position="151"/>
        <end position="160"/>
    </location>
</feature>
<dbReference type="eggNOG" id="ENOG502SBGS">
    <property type="taxonomic scope" value="Eukaryota"/>
</dbReference>
<dbReference type="PANTHER" id="PTHR22696">
    <property type="entry name" value="E3 UBIQUITIN-PROTEIN LIGASE RNF26"/>
    <property type="match status" value="1"/>
</dbReference>
<sequence length="972" mass="109559">MGTLTAGQPRLPGYCDHKLPASCRLTSIPQCCACADERAHSASYSTYIDGIGFVPRGTRWQRYCWFCREFWENRVKVSGLRPAQTKIPEVPDQSEFLDRWYEFHRGYRIVQGDGGGEERVAVLGEDFRNVDPGCLPRTLEELRAGRAASEAATQVVQPQQEAPAESGPSLDETLDELFQSAAAEEQSTNDRDQQNTATQALDRANSISANARTLPQEPAGQQRNIHAQVMVPTSSRNREYQVRRVAALRRELQRMRNGIERVISGLRDLGEEVPDHAEAADRLTRLGQTLDNINGTPSREEADLAIRSVNVLTSSGGTSQTDRAMANIQARVDEARRHLDEARGNRDQAASELDVAEADFRTSQQRLQQLQREQRTTENYLRLFGTREEMLAQGDQYESPIGGMFTRAYDRFRAAEEVRREERTLRRVLADEQRAGGEEEAQRLAELEARERDVWSVPRPVAPSVTALPPPETEPDDAGQEDEQRGELEEYYTLLRRQNWSQQAPSSTAGAAGIQGSNHLSRSEGSGSATRAEEPSDSTMATQPRRGDNFPRNMLAGVPESQREQAVQAPPQPEVGRELVERLDPSVDLAEAEEWRMYGRYIATYSLEHPEVLDGPDWHYEQEQLFAMSASRPGHALTDEEYVTLEDIVRERHLLWSTAAVNQRLMQRRGNGEDLLIRFGVPSSNSYHLMNIELFVEAFQMSAQLRRRAPGLTAPQQLQMLYRLQAGQRLESDRYILEQMLGDRNTTELAANVHREGTRIEAEAEGSERRQRLRQQLREAAREGDHSRQELDAQRRATRAFAIAAGRTAMSTGPQALMEQMATRDEETQAAIDRLQANGWPPENEREAGGSFLRHSTLRSRNLADYLVDSESETEDSEGEGHRHDAQGLDAKDSGRPEPKTDEEMKLSMECRVCYTQVAEIACLPCGHLVMCKWCSEQHSPVMAHDRTRPRRAAGCPVCRKGIRQKVKIIRG</sequence>
<feature type="domain" description="RING-type" evidence="4">
    <location>
        <begin position="911"/>
        <end position="960"/>
    </location>
</feature>
<organism evidence="5 6">
    <name type="scientific">Baudoinia panamericana (strain UAMH 10762)</name>
    <name type="common">Angels' share fungus</name>
    <name type="synonym">Baudoinia compniacensis (strain UAMH 10762)</name>
    <dbReference type="NCBI Taxonomy" id="717646"/>
    <lineage>
        <taxon>Eukaryota</taxon>
        <taxon>Fungi</taxon>
        <taxon>Dikarya</taxon>
        <taxon>Ascomycota</taxon>
        <taxon>Pezizomycotina</taxon>
        <taxon>Dothideomycetes</taxon>
        <taxon>Dothideomycetidae</taxon>
        <taxon>Mycosphaerellales</taxon>
        <taxon>Teratosphaeriaceae</taxon>
        <taxon>Baudoinia</taxon>
    </lineage>
</organism>
<dbReference type="InterPro" id="IPR001841">
    <property type="entry name" value="Znf_RING"/>
</dbReference>
<feature type="compositionally biased region" description="Basic and acidic residues" evidence="3">
    <location>
        <begin position="879"/>
        <end position="903"/>
    </location>
</feature>
<keyword evidence="1" id="KW-0479">Metal-binding</keyword>
<dbReference type="EMBL" id="KB445552">
    <property type="protein sequence ID" value="EMC98887.1"/>
    <property type="molecule type" value="Genomic_DNA"/>
</dbReference>
<keyword evidence="1" id="KW-0863">Zinc-finger</keyword>
<feature type="compositionally biased region" description="Acidic residues" evidence="3">
    <location>
        <begin position="869"/>
        <end position="878"/>
    </location>
</feature>
<dbReference type="AlphaFoldDB" id="M2LW49"/>
<protein>
    <recommendedName>
        <fullName evidence="4">RING-type domain-containing protein</fullName>
    </recommendedName>
</protein>
<feature type="coiled-coil region" evidence="2">
    <location>
        <begin position="325"/>
        <end position="373"/>
    </location>
</feature>
<feature type="compositionally biased region" description="Polar residues" evidence="3">
    <location>
        <begin position="500"/>
        <end position="529"/>
    </location>
</feature>
<accession>M2LW49</accession>
<dbReference type="PROSITE" id="PS50089">
    <property type="entry name" value="ZF_RING_2"/>
    <property type="match status" value="1"/>
</dbReference>
<evidence type="ECO:0000313" key="6">
    <source>
        <dbReference type="Proteomes" id="UP000011761"/>
    </source>
</evidence>
<evidence type="ECO:0000259" key="4">
    <source>
        <dbReference type="PROSITE" id="PS50089"/>
    </source>
</evidence>
<feature type="region of interest" description="Disordered" evidence="3">
    <location>
        <begin position="455"/>
        <end position="485"/>
    </location>
</feature>
<feature type="coiled-coil region" evidence="2">
    <location>
        <begin position="763"/>
        <end position="790"/>
    </location>
</feature>
<dbReference type="KEGG" id="bcom:BAUCODRAFT_383459"/>
<dbReference type="HOGENOM" id="CLU_012883_0_0_1"/>
<keyword evidence="1" id="KW-0862">Zinc</keyword>
<dbReference type="SUPFAM" id="SSF57850">
    <property type="entry name" value="RING/U-box"/>
    <property type="match status" value="1"/>
</dbReference>
<dbReference type="OrthoDB" id="1711136at2759"/>
<feature type="region of interest" description="Disordered" evidence="3">
    <location>
        <begin position="150"/>
        <end position="170"/>
    </location>
</feature>
<dbReference type="GO" id="GO:0061630">
    <property type="term" value="F:ubiquitin protein ligase activity"/>
    <property type="evidence" value="ECO:0007669"/>
    <property type="project" value="TreeGrafter"/>
</dbReference>
<feature type="region of interest" description="Disordered" evidence="3">
    <location>
        <begin position="869"/>
        <end position="903"/>
    </location>
</feature>
<name>M2LW49_BAUPA</name>
<dbReference type="GO" id="GO:0008270">
    <property type="term" value="F:zinc ion binding"/>
    <property type="evidence" value="ECO:0007669"/>
    <property type="project" value="UniProtKB-KW"/>
</dbReference>
<keyword evidence="6" id="KW-1185">Reference proteome</keyword>
<dbReference type="Pfam" id="PF13920">
    <property type="entry name" value="zf-C3HC4_3"/>
    <property type="match status" value="1"/>
</dbReference>